<reference evidence="1" key="1">
    <citation type="journal article" date="2019" name="MBio">
        <title>Virus Genomes from Deep Sea Sediments Expand the Ocean Megavirome and Support Independent Origins of Viral Gigantism.</title>
        <authorList>
            <person name="Backstrom D."/>
            <person name="Yutin N."/>
            <person name="Jorgensen S.L."/>
            <person name="Dharamshi J."/>
            <person name="Homa F."/>
            <person name="Zaremba-Niedwiedzka K."/>
            <person name="Spang A."/>
            <person name="Wolf Y.I."/>
            <person name="Koonin E.V."/>
            <person name="Ettema T.J."/>
        </authorList>
    </citation>
    <scope>NUCLEOTIDE SEQUENCE</scope>
</reference>
<gene>
    <name evidence="1" type="ORF">LCMAC102_03900</name>
</gene>
<accession>A0A481YUX3</accession>
<evidence type="ECO:0000313" key="1">
    <source>
        <dbReference type="EMBL" id="QBK86595.1"/>
    </source>
</evidence>
<organism evidence="1">
    <name type="scientific">Marseillevirus LCMAC102</name>
    <dbReference type="NCBI Taxonomy" id="2506603"/>
    <lineage>
        <taxon>Viruses</taxon>
        <taxon>Varidnaviria</taxon>
        <taxon>Bamfordvirae</taxon>
        <taxon>Nucleocytoviricota</taxon>
        <taxon>Megaviricetes</taxon>
        <taxon>Pimascovirales</taxon>
        <taxon>Pimascovirales incertae sedis</taxon>
        <taxon>Marseilleviridae</taxon>
    </lineage>
</organism>
<protein>
    <submittedName>
        <fullName evidence="1">Uncharacterized protein</fullName>
    </submittedName>
</protein>
<dbReference type="EMBL" id="MK500334">
    <property type="protein sequence ID" value="QBK86595.1"/>
    <property type="molecule type" value="Genomic_DNA"/>
</dbReference>
<proteinExistence type="predicted"/>
<sequence>MIPTIDHQEEDEIIEFDIREKKHPRKTTIDYQKKDEIIEFDIRGENHPRKTTIGQTLDQIIDTMTPVIQQFGSLVNEMNTENSPLSTKIQQFGSVVNAIHASPIVQEFFFPQNPTENSLSSTVHTNQEQTIITPLGEIYMTVISGLSII</sequence>
<name>A0A481YUX3_9VIRU</name>